<dbReference type="Proteomes" id="UP000011682">
    <property type="component" value="Unassembled WGS sequence"/>
</dbReference>
<protein>
    <submittedName>
        <fullName evidence="1">Uncharacterized protein</fullName>
    </submittedName>
</protein>
<name>S9P797_CYSF2</name>
<dbReference type="AlphaFoldDB" id="S9P797"/>
<accession>S9P797</accession>
<organism evidence="1 2">
    <name type="scientific">Cystobacter fuscus (strain ATCC 25194 / DSM 2262 / NBRC 100088 / M29)</name>
    <dbReference type="NCBI Taxonomy" id="1242864"/>
    <lineage>
        <taxon>Bacteria</taxon>
        <taxon>Pseudomonadati</taxon>
        <taxon>Myxococcota</taxon>
        <taxon>Myxococcia</taxon>
        <taxon>Myxococcales</taxon>
        <taxon>Cystobacterineae</taxon>
        <taxon>Archangiaceae</taxon>
        <taxon>Cystobacter</taxon>
    </lineage>
</organism>
<evidence type="ECO:0000313" key="2">
    <source>
        <dbReference type="Proteomes" id="UP000011682"/>
    </source>
</evidence>
<keyword evidence="2" id="KW-1185">Reference proteome</keyword>
<dbReference type="EMBL" id="ANAH02000020">
    <property type="protein sequence ID" value="EPX59036.1"/>
    <property type="molecule type" value="Genomic_DNA"/>
</dbReference>
<gene>
    <name evidence="1" type="ORF">D187_003413</name>
</gene>
<proteinExistence type="predicted"/>
<reference evidence="1" key="1">
    <citation type="submission" date="2013-05" db="EMBL/GenBank/DDBJ databases">
        <title>Genome assembly of Cystobacter fuscus DSM 2262.</title>
        <authorList>
            <person name="Sharma G."/>
            <person name="Khatri I."/>
            <person name="Kaur C."/>
            <person name="Mayilraj S."/>
            <person name="Subramanian S."/>
        </authorList>
    </citation>
    <scope>NUCLEOTIDE SEQUENCE [LARGE SCALE GENOMIC DNA]</scope>
    <source>
        <strain evidence="1">DSM 2262</strain>
    </source>
</reference>
<comment type="caution">
    <text evidence="1">The sequence shown here is derived from an EMBL/GenBank/DDBJ whole genome shotgun (WGS) entry which is preliminary data.</text>
</comment>
<sequence length="38" mass="3847">MGDGNSKESCLGGGGELVLTGEAEVLVGRKINPCPLMD</sequence>
<evidence type="ECO:0000313" key="1">
    <source>
        <dbReference type="EMBL" id="EPX59036.1"/>
    </source>
</evidence>